<proteinExistence type="predicted"/>
<dbReference type="EMBL" id="AJAU01000008">
    <property type="protein sequence ID" value="EOL49345.1"/>
    <property type="molecule type" value="Genomic_DNA"/>
</dbReference>
<dbReference type="Proteomes" id="UP000013840">
    <property type="component" value="Unassembled WGS sequence"/>
</dbReference>
<dbReference type="SUPFAM" id="SSF49373">
    <property type="entry name" value="Invasin/intimin cell-adhesion fragments"/>
    <property type="match status" value="2"/>
</dbReference>
<evidence type="ECO:0000313" key="3">
    <source>
        <dbReference type="EMBL" id="EOL49345.1"/>
    </source>
</evidence>
<dbReference type="Gene3D" id="3.80.10.10">
    <property type="entry name" value="Ribonuclease Inhibitor"/>
    <property type="match status" value="2"/>
</dbReference>
<dbReference type="AlphaFoldDB" id="R3X5L9"/>
<evidence type="ECO:0000256" key="1">
    <source>
        <dbReference type="ARBA" id="ARBA00022729"/>
    </source>
</evidence>
<dbReference type="SMART" id="SM00635">
    <property type="entry name" value="BID_2"/>
    <property type="match status" value="2"/>
</dbReference>
<dbReference type="Pfam" id="PF03382">
    <property type="entry name" value="DUF285"/>
    <property type="match status" value="3"/>
</dbReference>
<sequence length="1017" mass="113321">MKHKQMIKGLMITGMIGLLWSQSSIVLAEEKNKFATKISDSTETKQLDETDSTDESIPTTIEIVSEKTSLEINETLSLIAKITSENTTIKTVTWTTSDETIATVSDTGVVTAKKSGSVSITASTANKKTVSILLTISEKKEAITGTYGTVPWTWETESQTLIFGEGNFPASDWVNGIQSKIEHSSRLDGKKIKKIVFTKPVVANKYSDYLFFELGELETIDGLELLNTSHVSGMSYMFGAAFGSGNKLSTINVSNWDTSNVTDMSYMFASASNLTTIDVSSWDTSNVTNMFAMFRDASSLTTLDVSKWNTSKVSRMADMFRGAGSLIALETGNWDISNITDMSYMFEYAKSLTTLDVSKWDTSNVKNMFHTFNFASSLKVLDVSNWNTSNVTNMRNLFYSTSSLSVLDISKWHTNNVTDMAYMFGWTTNLTTLDVGNWDTAQVTNMQAMFLHTEGLSTLDVSKWNTSNVTDMAYMFRGASNLTALDVSNWDMGKVQDTSFMFYNAKNLKMLDVSKWDTHSIGYMQNMFNFTSSLITLDTKNWDTSNVKNMAHMFDEARNLRTIDVSNWNTSNVYSMTKMFYNTRNLTEIDINKWDTRKVTKMERLFAYTNSLDTLVLGENTLNILKEASFPEKKNTTYTGKWVLVSPDCQNSYSSSADLIANYDGTKPGKYIREKYGDTTKVSGIELSPSTLELSVSKEVALQTKIIPATANNKNISYTTSDSSVATVTKEGVVKGLKKGTAVITATTNDGNFQAKSTVTIIEQSSFLIDLFYLGIDDYVTGSIDTNLSAKKVQLIINDALITTSTIFKDGSFELDTDGMITKITDKVEVIALDRKNKELERTTVAIEEKSYALNVDPYTLYEDTTVTGQTDYFHTHVALIINGEEIERKLLSSARTFSFDTKDLIDYADDEVEIVGYRYETEVTRQGVSIQEPTIEMDLAPYKVDDPYVTGKVTGKSATSVRLYVNRRRQQTAKLAEDGAFKLLGVAILSPTDNVEIAVLNEEGIELQRFSVDVTN</sequence>
<dbReference type="NCBIfam" id="TIGR02167">
    <property type="entry name" value="Liste_lipo_26"/>
    <property type="match status" value="13"/>
</dbReference>
<dbReference type="InterPro" id="IPR011889">
    <property type="entry name" value="Liste_lipo_26"/>
</dbReference>
<dbReference type="eggNOG" id="COG4886">
    <property type="taxonomic scope" value="Bacteria"/>
</dbReference>
<dbReference type="PATRIC" id="fig|1158612.3.peg.731"/>
<dbReference type="STRING" id="317735.RU98_GL001123"/>
<evidence type="ECO:0000313" key="4">
    <source>
        <dbReference type="Proteomes" id="UP000013840"/>
    </source>
</evidence>
<dbReference type="SUPFAM" id="SSF52058">
    <property type="entry name" value="L domain-like"/>
    <property type="match status" value="1"/>
</dbReference>
<dbReference type="InterPro" id="IPR003343">
    <property type="entry name" value="Big_2"/>
</dbReference>
<dbReference type="RefSeq" id="WP_010770905.1">
    <property type="nucleotide sequence ID" value="NZ_KB946332.1"/>
</dbReference>
<dbReference type="InterPro" id="IPR046746">
    <property type="entry name" value="Big_15"/>
</dbReference>
<dbReference type="InterPro" id="IPR008964">
    <property type="entry name" value="Invasin/intimin_cell_adhesion"/>
</dbReference>
<dbReference type="OrthoDB" id="2193318at2"/>
<feature type="domain" description="BIG2" evidence="2">
    <location>
        <begin position="681"/>
        <end position="758"/>
    </location>
</feature>
<feature type="domain" description="BIG2" evidence="2">
    <location>
        <begin position="57"/>
        <end position="134"/>
    </location>
</feature>
<protein>
    <submittedName>
        <fullName evidence="3">Bacterial surface protein 26-residue</fullName>
    </submittedName>
</protein>
<dbReference type="InterPro" id="IPR005046">
    <property type="entry name" value="DUF285"/>
</dbReference>
<reference evidence="3 4" key="1">
    <citation type="submission" date="2013-02" db="EMBL/GenBank/DDBJ databases">
        <title>The Genome Sequence of Enterococcus caccae BAA-1240.</title>
        <authorList>
            <consortium name="The Broad Institute Genome Sequencing Platform"/>
            <consortium name="The Broad Institute Genome Sequencing Center for Infectious Disease"/>
            <person name="Earl A.M."/>
            <person name="Gilmore M.S."/>
            <person name="Lebreton F."/>
            <person name="Walker B."/>
            <person name="Young S.K."/>
            <person name="Zeng Q."/>
            <person name="Gargeya S."/>
            <person name="Fitzgerald M."/>
            <person name="Haas B."/>
            <person name="Abouelleil A."/>
            <person name="Alvarado L."/>
            <person name="Arachchi H.M."/>
            <person name="Berlin A.M."/>
            <person name="Chapman S.B."/>
            <person name="Dewar J."/>
            <person name="Goldberg J."/>
            <person name="Griggs A."/>
            <person name="Gujja S."/>
            <person name="Hansen M."/>
            <person name="Howarth C."/>
            <person name="Imamovic A."/>
            <person name="Larimer J."/>
            <person name="McCowan C."/>
            <person name="Murphy C."/>
            <person name="Neiman D."/>
            <person name="Pearson M."/>
            <person name="Priest M."/>
            <person name="Roberts A."/>
            <person name="Saif S."/>
            <person name="Shea T."/>
            <person name="Sisk P."/>
            <person name="Sykes S."/>
            <person name="Wortman J."/>
            <person name="Nusbaum C."/>
            <person name="Birren B."/>
        </authorList>
    </citation>
    <scope>NUCLEOTIDE SEQUENCE [LARGE SCALE GENOMIC DNA]</scope>
    <source>
        <strain evidence="3 4">ATCC BAA-1240</strain>
    </source>
</reference>
<keyword evidence="4" id="KW-1185">Reference proteome</keyword>
<evidence type="ECO:0000259" key="2">
    <source>
        <dbReference type="SMART" id="SM00635"/>
    </source>
</evidence>
<dbReference type="PANTHER" id="PTHR24373">
    <property type="entry name" value="SLIT RELATED LEUCINE-RICH REPEAT NEURONAL PROTEIN"/>
    <property type="match status" value="1"/>
</dbReference>
<dbReference type="Pfam" id="PF20622">
    <property type="entry name" value="Big_15"/>
    <property type="match status" value="3"/>
</dbReference>
<name>R3X5L9_9ENTE</name>
<keyword evidence="1" id="KW-0732">Signal</keyword>
<dbReference type="InterPro" id="IPR050328">
    <property type="entry name" value="Dev_Immune_Receptor"/>
</dbReference>
<accession>R3X5L9</accession>
<dbReference type="InterPro" id="IPR032675">
    <property type="entry name" value="LRR_dom_sf"/>
</dbReference>
<dbReference type="Pfam" id="PF02368">
    <property type="entry name" value="Big_2"/>
    <property type="match status" value="2"/>
</dbReference>
<comment type="caution">
    <text evidence="3">The sequence shown here is derived from an EMBL/GenBank/DDBJ whole genome shotgun (WGS) entry which is preliminary data.</text>
</comment>
<gene>
    <name evidence="3" type="ORF">UC7_00722</name>
</gene>
<dbReference type="PANTHER" id="PTHR24373:SF275">
    <property type="entry name" value="TIR DOMAIN-CONTAINING PROTEIN"/>
    <property type="match status" value="1"/>
</dbReference>
<organism evidence="3 4">
    <name type="scientific">Enterococcus caccae ATCC BAA-1240</name>
    <dbReference type="NCBI Taxonomy" id="1158612"/>
    <lineage>
        <taxon>Bacteria</taxon>
        <taxon>Bacillati</taxon>
        <taxon>Bacillota</taxon>
        <taxon>Bacilli</taxon>
        <taxon>Lactobacillales</taxon>
        <taxon>Enterococcaceae</taxon>
        <taxon>Enterococcus</taxon>
    </lineage>
</organism>
<dbReference type="Gene3D" id="2.60.40.1080">
    <property type="match status" value="2"/>
</dbReference>
<dbReference type="eggNOG" id="COG5492">
    <property type="taxonomic scope" value="Bacteria"/>
</dbReference>